<protein>
    <submittedName>
        <fullName evidence="1">Uncharacterized protein</fullName>
    </submittedName>
</protein>
<evidence type="ECO:0000313" key="1">
    <source>
        <dbReference type="EMBL" id="KAK6315401.1"/>
    </source>
</evidence>
<dbReference type="Proteomes" id="UP001356427">
    <property type="component" value="Unassembled WGS sequence"/>
</dbReference>
<organism evidence="1 2">
    <name type="scientific">Coregonus suidteri</name>
    <dbReference type="NCBI Taxonomy" id="861788"/>
    <lineage>
        <taxon>Eukaryota</taxon>
        <taxon>Metazoa</taxon>
        <taxon>Chordata</taxon>
        <taxon>Craniata</taxon>
        <taxon>Vertebrata</taxon>
        <taxon>Euteleostomi</taxon>
        <taxon>Actinopterygii</taxon>
        <taxon>Neopterygii</taxon>
        <taxon>Teleostei</taxon>
        <taxon>Protacanthopterygii</taxon>
        <taxon>Salmoniformes</taxon>
        <taxon>Salmonidae</taxon>
        <taxon>Coregoninae</taxon>
        <taxon>Coregonus</taxon>
    </lineage>
</organism>
<sequence length="79" mass="8646">MAQHNLNENIHSLSQDTKAEISAVVPLNTCRKGAVCVQVNYLCAPISCLEDHTDTDINRSLPVLLTEGAESMRTVNHLT</sequence>
<proteinExistence type="predicted"/>
<name>A0AAN8M227_9TELE</name>
<accession>A0AAN8M227</accession>
<reference evidence="1 2" key="1">
    <citation type="submission" date="2021-04" db="EMBL/GenBank/DDBJ databases">
        <authorList>
            <person name="De Guttry C."/>
            <person name="Zahm M."/>
            <person name="Klopp C."/>
            <person name="Cabau C."/>
            <person name="Louis A."/>
            <person name="Berthelot C."/>
            <person name="Parey E."/>
            <person name="Roest Crollius H."/>
            <person name="Montfort J."/>
            <person name="Robinson-Rechavi M."/>
            <person name="Bucao C."/>
            <person name="Bouchez O."/>
            <person name="Gislard M."/>
            <person name="Lluch J."/>
            <person name="Milhes M."/>
            <person name="Lampietro C."/>
            <person name="Lopez Roques C."/>
            <person name="Donnadieu C."/>
            <person name="Braasch I."/>
            <person name="Desvignes T."/>
            <person name="Postlethwait J."/>
            <person name="Bobe J."/>
            <person name="Wedekind C."/>
            <person name="Guiguen Y."/>
        </authorList>
    </citation>
    <scope>NUCLEOTIDE SEQUENCE [LARGE SCALE GENOMIC DNA]</scope>
    <source>
        <strain evidence="1">Cs_M1</strain>
        <tissue evidence="1">Blood</tissue>
    </source>
</reference>
<evidence type="ECO:0000313" key="2">
    <source>
        <dbReference type="Proteomes" id="UP001356427"/>
    </source>
</evidence>
<comment type="caution">
    <text evidence="1">The sequence shown here is derived from an EMBL/GenBank/DDBJ whole genome shotgun (WGS) entry which is preliminary data.</text>
</comment>
<dbReference type="EMBL" id="JAGTTL010000012">
    <property type="protein sequence ID" value="KAK6315401.1"/>
    <property type="molecule type" value="Genomic_DNA"/>
</dbReference>
<keyword evidence="2" id="KW-1185">Reference proteome</keyword>
<dbReference type="AlphaFoldDB" id="A0AAN8M227"/>
<gene>
    <name evidence="1" type="ORF">J4Q44_G00149300</name>
</gene>